<dbReference type="Gene3D" id="3.40.710.10">
    <property type="entry name" value="DD-peptidase/beta-lactamase superfamily"/>
    <property type="match status" value="2"/>
</dbReference>
<evidence type="ECO:0000256" key="1">
    <source>
        <dbReference type="ARBA" id="ARBA00006096"/>
    </source>
</evidence>
<keyword evidence="2" id="KW-0378">Hydrolase</keyword>
<dbReference type="PANTHER" id="PTHR30023:SF0">
    <property type="entry name" value="PENICILLIN-SENSITIVE CARBOXYPEPTIDASE A"/>
    <property type="match status" value="1"/>
</dbReference>
<dbReference type="RefSeq" id="WP_119671250.1">
    <property type="nucleotide sequence ID" value="NZ_QXED01000012.1"/>
</dbReference>
<dbReference type="SUPFAM" id="SSF56601">
    <property type="entry name" value="beta-lactamase/transpeptidase-like"/>
    <property type="match status" value="1"/>
</dbReference>
<dbReference type="Pfam" id="PF02113">
    <property type="entry name" value="Peptidase_S13"/>
    <property type="match status" value="1"/>
</dbReference>
<dbReference type="GO" id="GO:0006508">
    <property type="term" value="P:proteolysis"/>
    <property type="evidence" value="ECO:0007669"/>
    <property type="project" value="InterPro"/>
</dbReference>
<dbReference type="PROSITE" id="PS51257">
    <property type="entry name" value="PROKAR_LIPOPROTEIN"/>
    <property type="match status" value="1"/>
</dbReference>
<evidence type="ECO:0000313" key="4">
    <source>
        <dbReference type="Proteomes" id="UP000283523"/>
    </source>
</evidence>
<dbReference type="OrthoDB" id="9802627at2"/>
<comment type="similarity">
    <text evidence="1">Belongs to the peptidase S13 family.</text>
</comment>
<evidence type="ECO:0000313" key="3">
    <source>
        <dbReference type="EMBL" id="RIV18281.1"/>
    </source>
</evidence>
<name>A0A418LYC5_9BACT</name>
<organism evidence="3 4">
    <name type="scientific">Fibrisoma montanum</name>
    <dbReference type="NCBI Taxonomy" id="2305895"/>
    <lineage>
        <taxon>Bacteria</taxon>
        <taxon>Pseudomonadati</taxon>
        <taxon>Bacteroidota</taxon>
        <taxon>Cytophagia</taxon>
        <taxon>Cytophagales</taxon>
        <taxon>Spirosomataceae</taxon>
        <taxon>Fibrisoma</taxon>
    </lineage>
</organism>
<dbReference type="PANTHER" id="PTHR30023">
    <property type="entry name" value="D-ALANYL-D-ALANINE CARBOXYPEPTIDASE"/>
    <property type="match status" value="1"/>
</dbReference>
<dbReference type="PRINTS" id="PR00922">
    <property type="entry name" value="DADACBPTASE3"/>
</dbReference>
<proteinExistence type="inferred from homology"/>
<accession>A0A418LYC5</accession>
<comment type="caution">
    <text evidence="3">The sequence shown here is derived from an EMBL/GenBank/DDBJ whole genome shotgun (WGS) entry which is preliminary data.</text>
</comment>
<reference evidence="3 4" key="1">
    <citation type="submission" date="2018-08" db="EMBL/GenBank/DDBJ databases">
        <title>Fibrisoma montanum sp. nov., isolated from Danxia mountain soil.</title>
        <authorList>
            <person name="Huang Y."/>
        </authorList>
    </citation>
    <scope>NUCLEOTIDE SEQUENCE [LARGE SCALE GENOMIC DNA]</scope>
    <source>
        <strain evidence="3 4">HYT19</strain>
    </source>
</reference>
<dbReference type="InterPro" id="IPR012338">
    <property type="entry name" value="Beta-lactam/transpept-like"/>
</dbReference>
<dbReference type="Proteomes" id="UP000283523">
    <property type="component" value="Unassembled WGS sequence"/>
</dbReference>
<gene>
    <name evidence="3" type="ORF">DYU11_29010</name>
</gene>
<protein>
    <submittedName>
        <fullName evidence="3">Peptidase S13</fullName>
    </submittedName>
</protein>
<keyword evidence="4" id="KW-1185">Reference proteome</keyword>
<dbReference type="GO" id="GO:0000270">
    <property type="term" value="P:peptidoglycan metabolic process"/>
    <property type="evidence" value="ECO:0007669"/>
    <property type="project" value="TreeGrafter"/>
</dbReference>
<sequence>MRIVLQVLAAVCLITGCSPVGRISRDLRTKPTYTDHFTGVALYDPASKKKLIQHNADKAFTPASNTKLFSFYAGLLLLPDTLPTLRYVVRQDSLIFWGAGNPLLLHPDLTDTTALAFLRGRTERLFYSPANYTGQRFGSGWAWDDYNDDYSAELAPLPLYGNVVRFTTSPAGRRVVPKLFADSVSATAKDGSSRRDEFTNRFKVPTTLRTGRQNVPFRWSPVLAAQLLADTLHRPVGLVNRPVPADARLLRSASADSLYKRMLQVSDNQFAEQILLMASAERQRNQLSSSAVLRYMADSVLRYPATSARWADGSGLSRYNLFTPNVLIDLLGRIYEKVPQQRLFALLPAAGQSGTLRGMLTAEKPYVFAKSGSMSGVYNLSGYLLTRRGKLLFFSIMHNNFTQPVADMRRRTAELLQQLHDRL</sequence>
<dbReference type="AlphaFoldDB" id="A0A418LYC5"/>
<dbReference type="GO" id="GO:0004185">
    <property type="term" value="F:serine-type carboxypeptidase activity"/>
    <property type="evidence" value="ECO:0007669"/>
    <property type="project" value="InterPro"/>
</dbReference>
<dbReference type="EMBL" id="QXED01000012">
    <property type="protein sequence ID" value="RIV18281.1"/>
    <property type="molecule type" value="Genomic_DNA"/>
</dbReference>
<dbReference type="InterPro" id="IPR000667">
    <property type="entry name" value="Peptidase_S13"/>
</dbReference>
<evidence type="ECO:0000256" key="2">
    <source>
        <dbReference type="ARBA" id="ARBA00022801"/>
    </source>
</evidence>